<evidence type="ECO:0000256" key="2">
    <source>
        <dbReference type="ARBA" id="ARBA00022475"/>
    </source>
</evidence>
<feature type="transmembrane region" description="Helical" evidence="6">
    <location>
        <begin position="12"/>
        <end position="32"/>
    </location>
</feature>
<evidence type="ECO:0000313" key="8">
    <source>
        <dbReference type="EMBL" id="SHM60837.1"/>
    </source>
</evidence>
<evidence type="ECO:0000259" key="7">
    <source>
        <dbReference type="Pfam" id="PF02706"/>
    </source>
</evidence>
<dbReference type="AlphaFoldDB" id="A0A1M7K7M5"/>
<dbReference type="Pfam" id="PF02706">
    <property type="entry name" value="Wzz"/>
    <property type="match status" value="1"/>
</dbReference>
<evidence type="ECO:0000256" key="5">
    <source>
        <dbReference type="ARBA" id="ARBA00023136"/>
    </source>
</evidence>
<evidence type="ECO:0000256" key="3">
    <source>
        <dbReference type="ARBA" id="ARBA00022692"/>
    </source>
</evidence>
<evidence type="ECO:0000256" key="1">
    <source>
        <dbReference type="ARBA" id="ARBA00004651"/>
    </source>
</evidence>
<keyword evidence="3 6" id="KW-0812">Transmembrane</keyword>
<proteinExistence type="predicted"/>
<dbReference type="Proteomes" id="UP000184184">
    <property type="component" value="Unassembled WGS sequence"/>
</dbReference>
<keyword evidence="2" id="KW-1003">Cell membrane</keyword>
<feature type="domain" description="Polysaccharide chain length determinant N-terminal" evidence="7">
    <location>
        <begin position="3"/>
        <end position="88"/>
    </location>
</feature>
<evidence type="ECO:0000256" key="4">
    <source>
        <dbReference type="ARBA" id="ARBA00022989"/>
    </source>
</evidence>
<dbReference type="GO" id="GO:0005886">
    <property type="term" value="C:plasma membrane"/>
    <property type="evidence" value="ECO:0007669"/>
    <property type="project" value="UniProtKB-SubCell"/>
</dbReference>
<keyword evidence="5 6" id="KW-0472">Membrane</keyword>
<comment type="subcellular location">
    <subcellularLocation>
        <location evidence="1">Cell membrane</location>
        <topology evidence="1">Multi-pass membrane protein</topology>
    </subcellularLocation>
</comment>
<keyword evidence="4 6" id="KW-1133">Transmembrane helix</keyword>
<sequence length="306" mass="35284">MFQLKDVLKTIWKGKIVILLIILVSIGLSFVVNEFLKENTYSTSLKLTYNFPKGNYEILNEEINEIVSTQNFTDIITSDDLMQQLIENTDLQISEEKIINSISINNSTENKLLTITIKGKNQNQNELILKEITELTQNYVGTQLDELLTEQIKEYEQKVESDMLNVTEAYNEFEDSSFHQNELLSLSFIKDALIGEMTVNISQELLASINNLTPSEKIAFIEISSKITNHINSYKESSTHYTDLLTLKENGIEMLEISDNQMESVESSVEDSYIYFIFTFIGFFLGIFLVLFMKFFKEEIRVNKNS</sequence>
<evidence type="ECO:0000313" key="9">
    <source>
        <dbReference type="Proteomes" id="UP000184184"/>
    </source>
</evidence>
<reference evidence="8 9" key="1">
    <citation type="submission" date="2016-11" db="EMBL/GenBank/DDBJ databases">
        <authorList>
            <person name="Jaros S."/>
            <person name="Januszkiewicz K."/>
            <person name="Wedrychowicz H."/>
        </authorList>
    </citation>
    <scope>NUCLEOTIDE SEQUENCE [LARGE SCALE GENOMIC DNA]</scope>
    <source>
        <strain evidence="8 9">CGMCC 1.10681</strain>
    </source>
</reference>
<gene>
    <name evidence="8" type="ORF">SAMN05216179_0594</name>
</gene>
<evidence type="ECO:0000256" key="6">
    <source>
        <dbReference type="SAM" id="Phobius"/>
    </source>
</evidence>
<dbReference type="InterPro" id="IPR003856">
    <property type="entry name" value="LPS_length_determ_N"/>
</dbReference>
<feature type="transmembrane region" description="Helical" evidence="6">
    <location>
        <begin position="273"/>
        <end position="296"/>
    </location>
</feature>
<name>A0A1M7K7M5_9BACI</name>
<keyword evidence="9" id="KW-1185">Reference proteome</keyword>
<dbReference type="RefSeq" id="WP_073199486.1">
    <property type="nucleotide sequence ID" value="NZ_FRCZ01000001.1"/>
</dbReference>
<dbReference type="STRING" id="1027249.SAMN05216179_0594"/>
<dbReference type="EMBL" id="FRCZ01000001">
    <property type="protein sequence ID" value="SHM60837.1"/>
    <property type="molecule type" value="Genomic_DNA"/>
</dbReference>
<organism evidence="8 9">
    <name type="scientific">Gracilibacillus kekensis</name>
    <dbReference type="NCBI Taxonomy" id="1027249"/>
    <lineage>
        <taxon>Bacteria</taxon>
        <taxon>Bacillati</taxon>
        <taxon>Bacillota</taxon>
        <taxon>Bacilli</taxon>
        <taxon>Bacillales</taxon>
        <taxon>Bacillaceae</taxon>
        <taxon>Gracilibacillus</taxon>
    </lineage>
</organism>
<protein>
    <submittedName>
        <fullName evidence="8">Chain length determinant protein</fullName>
    </submittedName>
</protein>
<accession>A0A1M7K7M5</accession>